<dbReference type="InterPro" id="IPR002711">
    <property type="entry name" value="HNH"/>
</dbReference>
<dbReference type="GO" id="GO:0008270">
    <property type="term" value="F:zinc ion binding"/>
    <property type="evidence" value="ECO:0007669"/>
    <property type="project" value="InterPro"/>
</dbReference>
<sequence>MPSTAIAKAISARSSSITAAFVSSILPIIPPTDDEILQALLILEMEPGNVRCAYCGDKSSEWDHLRPIVTDQMPTGFISEIRNLVPSCGKCNQSKGKSHWRQWMLGPAKRSPGTRKIVDLHERITRLEAYEKWGNVTPIDFASIVPPDLWQEHWLNMHRLHDDMKLAQEVALRVRKVIEDKTLQS</sequence>
<keyword evidence="2" id="KW-0255">Endonuclease</keyword>
<evidence type="ECO:0000259" key="1">
    <source>
        <dbReference type="Pfam" id="PF01844"/>
    </source>
</evidence>
<proteinExistence type="predicted"/>
<evidence type="ECO:0000313" key="3">
    <source>
        <dbReference type="Proteomes" id="UP000324298"/>
    </source>
</evidence>
<dbReference type="Pfam" id="PF01844">
    <property type="entry name" value="HNH"/>
    <property type="match status" value="1"/>
</dbReference>
<dbReference type="OrthoDB" id="9802901at2"/>
<keyword evidence="2" id="KW-0540">Nuclease</keyword>
<feature type="domain" description="HNH" evidence="1">
    <location>
        <begin position="52"/>
        <end position="97"/>
    </location>
</feature>
<dbReference type="EMBL" id="SRSD01000002">
    <property type="protein sequence ID" value="KAA0894339.1"/>
    <property type="molecule type" value="Genomic_DNA"/>
</dbReference>
<dbReference type="Gene3D" id="1.10.30.50">
    <property type="match status" value="1"/>
</dbReference>
<dbReference type="AlphaFoldDB" id="A0A5A9XQM7"/>
<protein>
    <submittedName>
        <fullName evidence="2">HNH endonuclease</fullName>
    </submittedName>
</protein>
<evidence type="ECO:0000313" key="2">
    <source>
        <dbReference type="EMBL" id="KAA0894339.1"/>
    </source>
</evidence>
<dbReference type="InterPro" id="IPR003615">
    <property type="entry name" value="HNH_nuc"/>
</dbReference>
<organism evidence="2 3">
    <name type="scientific">Oryzomonas rubra</name>
    <dbReference type="NCBI Taxonomy" id="2509454"/>
    <lineage>
        <taxon>Bacteria</taxon>
        <taxon>Pseudomonadati</taxon>
        <taxon>Thermodesulfobacteriota</taxon>
        <taxon>Desulfuromonadia</taxon>
        <taxon>Geobacterales</taxon>
        <taxon>Geobacteraceae</taxon>
        <taxon>Oryzomonas</taxon>
    </lineage>
</organism>
<reference evidence="2 3" key="1">
    <citation type="submission" date="2019-04" db="EMBL/GenBank/DDBJ databases">
        <title>Geobacter ruber sp. nov., ferric-reducing bacteria isolated from paddy soil.</title>
        <authorList>
            <person name="Xu Z."/>
            <person name="Masuda Y."/>
            <person name="Itoh H."/>
            <person name="Senoo K."/>
        </authorList>
    </citation>
    <scope>NUCLEOTIDE SEQUENCE [LARGE SCALE GENOMIC DNA]</scope>
    <source>
        <strain evidence="2 3">Red88</strain>
    </source>
</reference>
<gene>
    <name evidence="2" type="ORF">ET418_04165</name>
</gene>
<keyword evidence="3" id="KW-1185">Reference proteome</keyword>
<name>A0A5A9XQM7_9BACT</name>
<dbReference type="GO" id="GO:0004519">
    <property type="term" value="F:endonuclease activity"/>
    <property type="evidence" value="ECO:0007669"/>
    <property type="project" value="UniProtKB-KW"/>
</dbReference>
<comment type="caution">
    <text evidence="2">The sequence shown here is derived from an EMBL/GenBank/DDBJ whole genome shotgun (WGS) entry which is preliminary data.</text>
</comment>
<accession>A0A5A9XQM7</accession>
<dbReference type="GO" id="GO:0003676">
    <property type="term" value="F:nucleic acid binding"/>
    <property type="evidence" value="ECO:0007669"/>
    <property type="project" value="InterPro"/>
</dbReference>
<dbReference type="CDD" id="cd00085">
    <property type="entry name" value="HNHc"/>
    <property type="match status" value="1"/>
</dbReference>
<keyword evidence="2" id="KW-0378">Hydrolase</keyword>
<dbReference type="Proteomes" id="UP000324298">
    <property type="component" value="Unassembled WGS sequence"/>
</dbReference>